<sequence>MEAGRTRSRLTQEEIQRTGDLLKIYFDRDSEKRFTWEGILSNGSYGVTWKVIYQFRNAYLGSESTGGPEDYLIPPRRIVLKTDLKYARLDEEGQRPPRNPSVTPGDSEFDDSEDSNMSDDADRVPVDTCENEMRWLKMLKWALHIVTLVDFYGDPLSKDLDGLYHKKSHVQPLSNRASGVSDNIFSIGKYTKRRVTNPASHKIMAMVSTFKDLELQLLSTRASRGSLRTRQGTQIETVGVELLPDEDGIDPVPWMDEDLRHLICMCLSPERFSRPRLDLLAKMVSGAVRDRNAQYYMQRGSIDGDWEADDNIRHIVKTHILDANTT</sequence>
<dbReference type="HOGENOM" id="CLU_852663_0_0_1"/>
<gene>
    <name evidence="2" type="ORF">UCREL1_668</name>
</gene>
<organism evidence="2 3">
    <name type="scientific">Eutypa lata (strain UCR-EL1)</name>
    <name type="common">Grapevine dieback disease fungus</name>
    <name type="synonym">Eutypa armeniacae</name>
    <dbReference type="NCBI Taxonomy" id="1287681"/>
    <lineage>
        <taxon>Eukaryota</taxon>
        <taxon>Fungi</taxon>
        <taxon>Dikarya</taxon>
        <taxon>Ascomycota</taxon>
        <taxon>Pezizomycotina</taxon>
        <taxon>Sordariomycetes</taxon>
        <taxon>Xylariomycetidae</taxon>
        <taxon>Xylariales</taxon>
        <taxon>Diatrypaceae</taxon>
        <taxon>Eutypa</taxon>
    </lineage>
</organism>
<protein>
    <submittedName>
        <fullName evidence="2">Uncharacterized protein</fullName>
    </submittedName>
</protein>
<dbReference type="EMBL" id="KB705478">
    <property type="protein sequence ID" value="EMR72291.1"/>
    <property type="molecule type" value="Genomic_DNA"/>
</dbReference>
<dbReference type="STRING" id="1287681.M7TQU4"/>
<proteinExistence type="predicted"/>
<evidence type="ECO:0000313" key="2">
    <source>
        <dbReference type="EMBL" id="EMR72291.1"/>
    </source>
</evidence>
<reference evidence="3" key="1">
    <citation type="journal article" date="2013" name="Genome Announc.">
        <title>Draft genome sequence of the grapevine dieback fungus Eutypa lata UCR-EL1.</title>
        <authorList>
            <person name="Blanco-Ulate B."/>
            <person name="Rolshausen P.E."/>
            <person name="Cantu D."/>
        </authorList>
    </citation>
    <scope>NUCLEOTIDE SEQUENCE [LARGE SCALE GENOMIC DNA]</scope>
    <source>
        <strain evidence="3">UCR-EL1</strain>
    </source>
</reference>
<dbReference type="Proteomes" id="UP000012174">
    <property type="component" value="Unassembled WGS sequence"/>
</dbReference>
<name>M7TQU4_EUTLA</name>
<feature type="region of interest" description="Disordered" evidence="1">
    <location>
        <begin position="89"/>
        <end position="124"/>
    </location>
</feature>
<dbReference type="AlphaFoldDB" id="M7TQU4"/>
<keyword evidence="3" id="KW-1185">Reference proteome</keyword>
<accession>M7TQU4</accession>
<feature type="compositionally biased region" description="Acidic residues" evidence="1">
    <location>
        <begin position="107"/>
        <end position="119"/>
    </location>
</feature>
<evidence type="ECO:0000313" key="3">
    <source>
        <dbReference type="Proteomes" id="UP000012174"/>
    </source>
</evidence>
<dbReference type="OrthoDB" id="4768778at2759"/>
<dbReference type="KEGG" id="ela:UCREL1_668"/>
<evidence type="ECO:0000256" key="1">
    <source>
        <dbReference type="SAM" id="MobiDB-lite"/>
    </source>
</evidence>